<evidence type="ECO:0000313" key="1">
    <source>
        <dbReference type="Proteomes" id="UP000095280"/>
    </source>
</evidence>
<dbReference type="PROSITE" id="PS51419">
    <property type="entry name" value="RAB"/>
    <property type="match status" value="1"/>
</dbReference>
<dbReference type="AlphaFoldDB" id="A0A1I8H2A2"/>
<dbReference type="STRING" id="282301.A0A1I8H2A2"/>
<dbReference type="Proteomes" id="UP000095280">
    <property type="component" value="Unplaced"/>
</dbReference>
<dbReference type="PROSITE" id="PS51421">
    <property type="entry name" value="RAS"/>
    <property type="match status" value="1"/>
</dbReference>
<dbReference type="GO" id="GO:0005525">
    <property type="term" value="F:GTP binding"/>
    <property type="evidence" value="ECO:0007669"/>
    <property type="project" value="UniProtKB-KW"/>
</dbReference>
<dbReference type="PROSITE" id="PS51420">
    <property type="entry name" value="RHO"/>
    <property type="match status" value="1"/>
</dbReference>
<evidence type="ECO:0000313" key="2">
    <source>
        <dbReference type="WBParaSite" id="maker-uti_cns_0004018-snap-gene-0.10-mRNA-1"/>
    </source>
</evidence>
<name>A0A1I8H2A2_9PLAT</name>
<dbReference type="SMART" id="SM00175">
    <property type="entry name" value="RAB"/>
    <property type="match status" value="1"/>
</dbReference>
<organism evidence="1 2">
    <name type="scientific">Macrostomum lignano</name>
    <dbReference type="NCBI Taxonomy" id="282301"/>
    <lineage>
        <taxon>Eukaryota</taxon>
        <taxon>Metazoa</taxon>
        <taxon>Spiralia</taxon>
        <taxon>Lophotrochozoa</taxon>
        <taxon>Platyhelminthes</taxon>
        <taxon>Rhabditophora</taxon>
        <taxon>Macrostomorpha</taxon>
        <taxon>Macrostomida</taxon>
        <taxon>Macrostomidae</taxon>
        <taxon>Macrostomum</taxon>
    </lineage>
</organism>
<proteinExistence type="predicted"/>
<dbReference type="NCBIfam" id="TIGR00231">
    <property type="entry name" value="small_GTP"/>
    <property type="match status" value="1"/>
</dbReference>
<dbReference type="InterPro" id="IPR001806">
    <property type="entry name" value="Small_GTPase"/>
</dbReference>
<dbReference type="InterPro" id="IPR005225">
    <property type="entry name" value="Small_GTP-bd"/>
</dbReference>
<sequence>MPQQQHQQQHLHPHLPARIKCVVVGDGGAGKTCLLSSYSRGVFPTDYIPTVFDNYDAAVMVCGAQVHLSLWDSAGQEDYDKLRPLSYPETDVFLVCFSVGNKPSFANVLDKWSPELRQHAPQAPLLLVGTKADLRDDAEFTAHLALHNDCPIGRDEAADMAREIGAVKYIECSALKGINVSLVFEEAVKSVLWPECSASGKRTTSKKHRKRSCALQ</sequence>
<dbReference type="InterPro" id="IPR027417">
    <property type="entry name" value="P-loop_NTPase"/>
</dbReference>
<keyword evidence="1" id="KW-1185">Reference proteome</keyword>
<dbReference type="Pfam" id="PF00071">
    <property type="entry name" value="Ras"/>
    <property type="match status" value="1"/>
</dbReference>
<dbReference type="PANTHER" id="PTHR24072">
    <property type="entry name" value="RHO FAMILY GTPASE"/>
    <property type="match status" value="1"/>
</dbReference>
<dbReference type="CDD" id="cd00157">
    <property type="entry name" value="Rho"/>
    <property type="match status" value="1"/>
</dbReference>
<dbReference type="FunFam" id="3.40.50.300:FF:000118">
    <property type="entry name" value="Rho-related GTP-binding protein RhoG"/>
    <property type="match status" value="1"/>
</dbReference>
<dbReference type="WBParaSite" id="maker-uti_cns_0004018-snap-gene-0.10-mRNA-1">
    <property type="protein sequence ID" value="maker-uti_cns_0004018-snap-gene-0.10-mRNA-1"/>
    <property type="gene ID" value="maker-uti_cns_0004018-snap-gene-0.10"/>
</dbReference>
<dbReference type="SUPFAM" id="SSF52540">
    <property type="entry name" value="P-loop containing nucleoside triphosphate hydrolases"/>
    <property type="match status" value="1"/>
</dbReference>
<dbReference type="SMART" id="SM00174">
    <property type="entry name" value="RHO"/>
    <property type="match status" value="1"/>
</dbReference>
<reference evidence="2" key="1">
    <citation type="submission" date="2016-11" db="UniProtKB">
        <authorList>
            <consortium name="WormBaseParasite"/>
        </authorList>
    </citation>
    <scope>IDENTIFICATION</scope>
</reference>
<dbReference type="SMART" id="SM00173">
    <property type="entry name" value="RAS"/>
    <property type="match status" value="1"/>
</dbReference>
<dbReference type="Gene3D" id="3.40.50.300">
    <property type="entry name" value="P-loop containing nucleotide triphosphate hydrolases"/>
    <property type="match status" value="1"/>
</dbReference>
<dbReference type="PRINTS" id="PR00449">
    <property type="entry name" value="RASTRNSFRMNG"/>
</dbReference>
<accession>A0A1I8H2A2</accession>
<dbReference type="GO" id="GO:0003924">
    <property type="term" value="F:GTPase activity"/>
    <property type="evidence" value="ECO:0007669"/>
    <property type="project" value="InterPro"/>
</dbReference>
<dbReference type="GO" id="GO:0007264">
    <property type="term" value="P:small GTPase-mediated signal transduction"/>
    <property type="evidence" value="ECO:0007669"/>
    <property type="project" value="InterPro"/>
</dbReference>
<dbReference type="InterPro" id="IPR003578">
    <property type="entry name" value="Small_GTPase_Rho"/>
</dbReference>
<dbReference type="OrthoDB" id="8830751at2759"/>
<protein>
    <submittedName>
        <fullName evidence="2">Rho-related GTP-binding protein RhoU</fullName>
    </submittedName>
</protein>